<dbReference type="Pfam" id="PF04193">
    <property type="entry name" value="PQ-loop"/>
    <property type="match status" value="2"/>
</dbReference>
<keyword evidence="7" id="KW-1185">Reference proteome</keyword>
<dbReference type="Gene3D" id="1.20.1280.290">
    <property type="match status" value="2"/>
</dbReference>
<evidence type="ECO:0000256" key="6">
    <source>
        <dbReference type="SAM" id="Phobius"/>
    </source>
</evidence>
<evidence type="ECO:0000256" key="4">
    <source>
        <dbReference type="ARBA" id="ARBA00023136"/>
    </source>
</evidence>
<feature type="transmembrane region" description="Helical" evidence="6">
    <location>
        <begin position="266"/>
        <end position="284"/>
    </location>
</feature>
<dbReference type="SMART" id="SM00679">
    <property type="entry name" value="CTNS"/>
    <property type="match status" value="2"/>
</dbReference>
<keyword evidence="4 6" id="KW-0472">Membrane</keyword>
<evidence type="ECO:0000256" key="1">
    <source>
        <dbReference type="ARBA" id="ARBA00004141"/>
    </source>
</evidence>
<dbReference type="GO" id="GO:0015174">
    <property type="term" value="F:basic amino acid transmembrane transporter activity"/>
    <property type="evidence" value="ECO:0007669"/>
    <property type="project" value="UniProtKB-ARBA"/>
</dbReference>
<dbReference type="FunFam" id="1.20.1280.290:FF:000009">
    <property type="entry name" value="PQ loop repeat family protein"/>
    <property type="match status" value="1"/>
</dbReference>
<evidence type="ECO:0000313" key="8">
    <source>
        <dbReference type="WBParaSite" id="Gr19_v10_g16481.t1"/>
    </source>
</evidence>
<dbReference type="InterPro" id="IPR006603">
    <property type="entry name" value="PQ-loop_rpt"/>
</dbReference>
<feature type="transmembrane region" description="Helical" evidence="6">
    <location>
        <begin position="65"/>
        <end position="86"/>
    </location>
</feature>
<dbReference type="WBParaSite" id="Gr19_v10_g16481.t1">
    <property type="protein sequence ID" value="Gr19_v10_g16481.t1"/>
    <property type="gene ID" value="Gr19_v10_g16481"/>
</dbReference>
<feature type="transmembrane region" description="Helical" evidence="6">
    <location>
        <begin position="161"/>
        <end position="182"/>
    </location>
</feature>
<dbReference type="InterPro" id="IPR051415">
    <property type="entry name" value="LAAT-1"/>
</dbReference>
<evidence type="ECO:0000256" key="3">
    <source>
        <dbReference type="ARBA" id="ARBA00022989"/>
    </source>
</evidence>
<dbReference type="Proteomes" id="UP000887572">
    <property type="component" value="Unplaced"/>
</dbReference>
<feature type="transmembrane region" description="Helical" evidence="6">
    <location>
        <begin position="230"/>
        <end position="246"/>
    </location>
</feature>
<evidence type="ECO:0000256" key="2">
    <source>
        <dbReference type="ARBA" id="ARBA00022692"/>
    </source>
</evidence>
<protein>
    <submittedName>
        <fullName evidence="8">Uncharacterized protein</fullName>
    </submittedName>
</protein>
<evidence type="ECO:0000256" key="5">
    <source>
        <dbReference type="ARBA" id="ARBA00038039"/>
    </source>
</evidence>
<name>A0A914HGT3_GLORO</name>
<organism evidence="7 8">
    <name type="scientific">Globodera rostochiensis</name>
    <name type="common">Golden nematode worm</name>
    <name type="synonym">Heterodera rostochiensis</name>
    <dbReference type="NCBI Taxonomy" id="31243"/>
    <lineage>
        <taxon>Eukaryota</taxon>
        <taxon>Metazoa</taxon>
        <taxon>Ecdysozoa</taxon>
        <taxon>Nematoda</taxon>
        <taxon>Chromadorea</taxon>
        <taxon>Rhabditida</taxon>
        <taxon>Tylenchina</taxon>
        <taxon>Tylenchomorpha</taxon>
        <taxon>Tylenchoidea</taxon>
        <taxon>Heteroderidae</taxon>
        <taxon>Heteroderinae</taxon>
        <taxon>Globodera</taxon>
    </lineage>
</organism>
<feature type="transmembrane region" description="Helical" evidence="6">
    <location>
        <begin position="128"/>
        <end position="149"/>
    </location>
</feature>
<feature type="transmembrane region" description="Helical" evidence="6">
    <location>
        <begin position="296"/>
        <end position="318"/>
    </location>
</feature>
<comment type="subcellular location">
    <subcellularLocation>
        <location evidence="1">Membrane</location>
        <topology evidence="1">Multi-pass membrane protein</topology>
    </subcellularLocation>
</comment>
<accession>A0A914HGT3</accession>
<comment type="similarity">
    <text evidence="5">Belongs to the laat-1 family.</text>
</comment>
<sequence>MLFRYFPLLSEGSAQKLFFTLFPSAAGDDKMIRGTVHLPFVTGKEHCPNGTKWILNVFGDCVDTPLKLCGFSVGLLSLFLWLIPLFPQLYENFRNKRCEGLSIIFLMFWFIGDSCNMIGAVLTHQQPLQQIIGVYYIVQDLTILGQFIYYTRLYSADRRQLFNGPAVIVPVFLFGFVGLSTFSGNSASIGAHPRASGRSLSSLSAIELAVQNVNAGPYAGMPIFESYKDIAGYVIGTVAAFCYFAGRIPQLLRNYYRKSGEGLSIAMFYIIIAANLTYGVSVLLESTGWVYFLRHFPWLIGSLGCCVLDMAMIVQLYYYARKNAAGAVVEEREGLLDDEVNVGGPEEDD</sequence>
<dbReference type="PANTHER" id="PTHR16201:SF34">
    <property type="entry name" value="LYSOSOMAL AMINO ACID TRANSPORTER 1"/>
    <property type="match status" value="1"/>
</dbReference>
<evidence type="ECO:0000313" key="7">
    <source>
        <dbReference type="Proteomes" id="UP000887572"/>
    </source>
</evidence>
<dbReference type="AlphaFoldDB" id="A0A914HGT3"/>
<keyword evidence="2 6" id="KW-0812">Transmembrane</keyword>
<feature type="transmembrane region" description="Helical" evidence="6">
    <location>
        <begin position="98"/>
        <end position="122"/>
    </location>
</feature>
<keyword evidence="3 6" id="KW-1133">Transmembrane helix</keyword>
<dbReference type="PANTHER" id="PTHR16201">
    <property type="entry name" value="SEVEN TRANSMEMBRANE PROTEIN 1-RELATED"/>
    <property type="match status" value="1"/>
</dbReference>
<reference evidence="8" key="1">
    <citation type="submission" date="2022-11" db="UniProtKB">
        <authorList>
            <consortium name="WormBaseParasite"/>
        </authorList>
    </citation>
    <scope>IDENTIFICATION</scope>
</reference>
<proteinExistence type="inferred from homology"/>
<dbReference type="GO" id="GO:0098852">
    <property type="term" value="C:lytic vacuole membrane"/>
    <property type="evidence" value="ECO:0007669"/>
    <property type="project" value="UniProtKB-ARBA"/>
</dbReference>